<dbReference type="EMBL" id="LQPQ01000213">
    <property type="protein sequence ID" value="ORW63458.1"/>
    <property type="molecule type" value="Genomic_DNA"/>
</dbReference>
<dbReference type="Gene3D" id="1.10.287.850">
    <property type="entry name" value="HP0062-like domain"/>
    <property type="match status" value="1"/>
</dbReference>
<evidence type="ECO:0008006" key="5">
    <source>
        <dbReference type="Google" id="ProtNLM"/>
    </source>
</evidence>
<dbReference type="SUPFAM" id="SSF140459">
    <property type="entry name" value="PE/PPE dimer-like"/>
    <property type="match status" value="1"/>
</dbReference>
<evidence type="ECO:0000259" key="1">
    <source>
        <dbReference type="Pfam" id="PF00934"/>
    </source>
</evidence>
<dbReference type="AlphaFoldDB" id="A0A1X2BIM5"/>
<evidence type="ECO:0000259" key="2">
    <source>
        <dbReference type="Pfam" id="PF08237"/>
    </source>
</evidence>
<dbReference type="InterPro" id="IPR038332">
    <property type="entry name" value="PPE_sf"/>
</dbReference>
<accession>A0A1X2BIM5</accession>
<organism evidence="3 4">
    <name type="scientific">Mycobacterium riyadhense</name>
    <dbReference type="NCBI Taxonomy" id="486698"/>
    <lineage>
        <taxon>Bacteria</taxon>
        <taxon>Bacillati</taxon>
        <taxon>Actinomycetota</taxon>
        <taxon>Actinomycetes</taxon>
        <taxon>Mycobacteriales</taxon>
        <taxon>Mycobacteriaceae</taxon>
        <taxon>Mycobacterium</taxon>
    </lineage>
</organism>
<gene>
    <name evidence="3" type="ORF">AWC22_03385</name>
</gene>
<evidence type="ECO:0000313" key="3">
    <source>
        <dbReference type="EMBL" id="ORW63458.1"/>
    </source>
</evidence>
<protein>
    <recommendedName>
        <fullName evidence="5">PE family protein</fullName>
    </recommendedName>
</protein>
<dbReference type="Pfam" id="PF08237">
    <property type="entry name" value="PE-PPE"/>
    <property type="match status" value="1"/>
</dbReference>
<sequence>MASVIASPEVVAGAAADLSALGSTISRASEAAAGVTTAVGSAAADEVSVAIAELFSQHARDYQVLAARAAEFHDEFAQLLAAAGNAYGEAEAAASDALGTLTSQARALLVPVVGNAETGAAGAAATPVAVSLIMGASGVPTPSPSYVSNAYNKYIAPYFTASNLQVLSTPEGLYPITGIKDLTLNISVARGLQILDGAIHEEIAKGNTPINVFGYSQAAILGALELPKLQAEGVPTSDVNFVFVGNEMTPNGGMLARFPGLSLPSLGITFYGGMDANTGYTVENYTLEYDGFADFPQYPINILADLNAFAGIAFVHTTYLEIPQSQIDSAVVLPTSPGYSGGTTYYMIPTKNLPLLEPVRWIPWIGNPLADLVQPNLRYLVNWGYGDINYGYSTGPADVTTPFGFLPPLSTTMALGPALVSGTQQGIFDASNTLYAQGPPTLPNLPLLDISQPLTSGSTLLTSSSSTSIQSAITDLLMKLQTGNSNIVNDLTNDFSTTYATLLPTADIATAVLVTLPAYDVNLFLSGIIQMVNGQPLEGLVNAIGLPIAATIGGGTLAVAVEFLVLLAAAQTILTGAQHPSPV</sequence>
<comment type="caution">
    <text evidence="3">The sequence shown here is derived from an EMBL/GenBank/DDBJ whole genome shotgun (WGS) entry which is preliminary data.</text>
</comment>
<dbReference type="InterPro" id="IPR000084">
    <property type="entry name" value="PE-PGRS_N"/>
</dbReference>
<reference evidence="3 4" key="1">
    <citation type="submission" date="2016-01" db="EMBL/GenBank/DDBJ databases">
        <title>The new phylogeny of the genus Mycobacterium.</title>
        <authorList>
            <person name="Tarcisio F."/>
            <person name="Conor M."/>
            <person name="Antonella G."/>
            <person name="Elisabetta G."/>
            <person name="Giulia F.S."/>
            <person name="Sara T."/>
            <person name="Anna F."/>
            <person name="Clotilde B."/>
            <person name="Roberto B."/>
            <person name="Veronica D.S."/>
            <person name="Fabio R."/>
            <person name="Monica P."/>
            <person name="Olivier J."/>
            <person name="Enrico T."/>
            <person name="Nicola S."/>
        </authorList>
    </citation>
    <scope>NUCLEOTIDE SEQUENCE [LARGE SCALE GENOMIC DNA]</scope>
    <source>
        <strain evidence="3 4">DSM 45176</strain>
    </source>
</reference>
<dbReference type="RefSeq" id="WP_085252747.1">
    <property type="nucleotide sequence ID" value="NZ_CAJMWM010000002.1"/>
</dbReference>
<dbReference type="InterPro" id="IPR013228">
    <property type="entry name" value="PE-PPE_C"/>
</dbReference>
<dbReference type="Pfam" id="PF00934">
    <property type="entry name" value="PE"/>
    <property type="match status" value="1"/>
</dbReference>
<dbReference type="Proteomes" id="UP000193087">
    <property type="component" value="Unassembled WGS sequence"/>
</dbReference>
<evidence type="ECO:0000313" key="4">
    <source>
        <dbReference type="Proteomes" id="UP000193087"/>
    </source>
</evidence>
<proteinExistence type="predicted"/>
<feature type="domain" description="PE-PPE" evidence="2">
    <location>
        <begin position="163"/>
        <end position="385"/>
    </location>
</feature>
<feature type="domain" description="PE" evidence="1">
    <location>
        <begin position="4"/>
        <end position="94"/>
    </location>
</feature>
<dbReference type="GeneID" id="93497863"/>
<dbReference type="OrthoDB" id="4568361at2"/>
<keyword evidence="4" id="KW-1185">Reference proteome</keyword>
<name>A0A1X2BIM5_9MYCO</name>